<dbReference type="InterPro" id="IPR045206">
    <property type="entry name" value="Maestro_heat-like_prot"/>
</dbReference>
<dbReference type="InterPro" id="IPR056282">
    <property type="entry name" value="MROH2B-like_N_HEAT"/>
</dbReference>
<keyword evidence="7" id="KW-1185">Reference proteome</keyword>
<evidence type="ECO:0000259" key="5">
    <source>
        <dbReference type="Pfam" id="PF23227"/>
    </source>
</evidence>
<feature type="domain" description="MROH2B-like HEAT-repeats" evidence="3">
    <location>
        <begin position="263"/>
        <end position="915"/>
    </location>
</feature>
<evidence type="ECO:0000259" key="3">
    <source>
        <dbReference type="Pfam" id="PF23210"/>
    </source>
</evidence>
<gene>
    <name evidence="6" type="ORF">PSYICH_LOCUS10837</name>
</gene>
<feature type="domain" description="Maestro-like HEAT-repeats" evidence="2">
    <location>
        <begin position="942"/>
        <end position="1168"/>
    </location>
</feature>
<evidence type="ECO:0000259" key="2">
    <source>
        <dbReference type="Pfam" id="PF21047"/>
    </source>
</evidence>
<evidence type="ECO:0000259" key="4">
    <source>
        <dbReference type="Pfam" id="PF23221"/>
    </source>
</evidence>
<dbReference type="Pfam" id="PF21047">
    <property type="entry name" value="HEAT_Maestro"/>
    <property type="match status" value="1"/>
</dbReference>
<evidence type="ECO:0000313" key="7">
    <source>
        <dbReference type="Proteomes" id="UP001153636"/>
    </source>
</evidence>
<dbReference type="InterPro" id="IPR048465">
    <property type="entry name" value="Maestro-like_HEAT"/>
</dbReference>
<dbReference type="Pfam" id="PF23227">
    <property type="entry name" value="HEAT_MROH2B_C"/>
    <property type="match status" value="1"/>
</dbReference>
<dbReference type="Pfam" id="PF23210">
    <property type="entry name" value="HEAT_Maestro_2"/>
    <property type="match status" value="1"/>
</dbReference>
<dbReference type="Proteomes" id="UP001153636">
    <property type="component" value="Chromosome 5"/>
</dbReference>
<keyword evidence="1" id="KW-0677">Repeat</keyword>
<dbReference type="GO" id="GO:0005737">
    <property type="term" value="C:cytoplasm"/>
    <property type="evidence" value="ECO:0007669"/>
    <property type="project" value="TreeGrafter"/>
</dbReference>
<name>A0A9P0D491_9CUCU</name>
<sequence>MAINGKINAETQLQVAIGRLLTSVTDKSPIVLESVKCSLKKLSEKHPNQVLNSSCHFINKTPRPPPEHVSSILAIMEVVCSDHILQINGDSIILTIDVSLAVMTEQINFDPLVQMPACGILVALGREHYVQVIDSLLKKLNPGVIPHHMVPHTLGALASANAIGVVPYLKDILNIILPLLGGLRTEVLKQAFSFALGNFCEALTEYVSNSEKVPDPTITLDNFNVEIGMAYDVLFTTWINSRDFKTVESVLEAVTSIFTVLTVDRVTQQIPKAIQVLLNLYKRNINPYNVTKCLGSVIQKSATVNGMLLEPMLPNILNTLFDLVCVSPDYAQPGLLKSHSEVLRCYECFALHFTDHTLDQILSQLRNNNDKEKVKALIVLTHLISYSGDQSIKRRYKDVVRCINDLINDNNLRVKKALVKIIVALCFKKVLIDKELNPDGPEKYMEFILKMCCKQILPKNYIVDPQELENIQKSTDNTLYMLSTSVPELESILFDLLLKCFLNTIYDDAVVVILRCLTHLASKREKTECCETAFIRCLALLADPLPNFRGCFILNFLKNIKPCEVDSYKSVWDLKIPQLLKYLEQNFENINLAEWHDLVFDFLNLLLETTNNESFNEVVVSNAKKQLDVYSSTKYIGPQNGNYQIKQSEKQFLLKCLAIALCYLKDKETVMQTLDSILGSIRLTDYAESHTCAEAVGICSRSHLQLVLDKLAHIRKDVLTKKSSKFLNFLKDQKHEVGLERLRYTVLYGYSQVCNEAPSEKLLKVIESEILDYAVQELANSKDFPLRKACLRTINAVADAMHPNRNSLHIRMNDRDNVIKLVSSQVHLHSGPEYIELFPLIIPTVTALVRLPLPIESEDRMNILKLFFDNVYNAAIIYCKINQDNAEKYYGDLKLVPHVTKSFSELNQLVKDLLLQNLSPATLDEIVWLLQPWLGKKRQEQRLPAAETMRLVLQTYLDNMKFAYECPTTFGQTGFLLSRVIPRCTDPNKNIRKVAVECLCLILCIAARYEGQMRDHDKVLSNSVQHVQQQIDSDEPKLLYNLTSDLAHVISINLPPFQLIHCIEGLIEALLDCESSSSNGSSVVLNLLLKNKGGELLSHVVPITEELLKKLYKIQCTRTKSSTYRAILNLAMHHSKTVCGILLAQPLPFDNVVSECWGIISTDLTLVADLIDQLKKIIKSMPLYEDQNNGEVKVANPAPLQAICALHELLKNTQLKEICLNQFPELFSILLTSICSYMGALAPAIKKTDSKEKYSFSFNRDAFRLMPAKVAIETFRLFLICCEFDKMATSLLMISSTDAFEDVDLFLEVVQSLVENVCTEHPQALSWLVASLGPYIRADLDPQRVATVGFFSHLLHQSHTEQNVLTENLLEMILDVQSDTCSLVRKLALQGLGHAAENLSYDLVSRHCNPILSVLMNSLDYNNIGNESAVILEGMLSFSKLLLAMEGVKFSSFQVTAAVRIKPLLDREDVNLRRASFKLLGDLTQSLNSEGNLEAFKEQIHGNIISLLLHLSDPDMYVVKACKYTLRKIGPYLESPKVNSMIQEHLIDEANLHFTDFIKDFIKLMAEDLQDLFPLLIMTCLSYFKSQWVEIKGNAALISGLLYSQLIPDNKSRVSLDTVCDRLMRLMGDEDENVRVKAVEAVSYLFME</sequence>
<dbReference type="PANTHER" id="PTHR23120:SF0">
    <property type="entry name" value="MAESTRO HEAT-LIKE REPEAT FAMILY MEMBER 1"/>
    <property type="match status" value="1"/>
</dbReference>
<feature type="domain" description="MROH2B-like N-terminal HEAT-repeats" evidence="4">
    <location>
        <begin position="39"/>
        <end position="258"/>
    </location>
</feature>
<dbReference type="Pfam" id="PF23221">
    <property type="entry name" value="HEAT_MROH2B_1st"/>
    <property type="match status" value="1"/>
</dbReference>
<feature type="domain" description="Maestro/Maestro-like HEAT-repeats" evidence="5">
    <location>
        <begin position="1369"/>
        <end position="1645"/>
    </location>
</feature>
<dbReference type="PANTHER" id="PTHR23120">
    <property type="entry name" value="MAESTRO-RELATED HEAT DOMAIN-CONTAINING"/>
    <property type="match status" value="1"/>
</dbReference>
<organism evidence="6 7">
    <name type="scientific">Psylliodes chrysocephalus</name>
    <dbReference type="NCBI Taxonomy" id="3402493"/>
    <lineage>
        <taxon>Eukaryota</taxon>
        <taxon>Metazoa</taxon>
        <taxon>Ecdysozoa</taxon>
        <taxon>Arthropoda</taxon>
        <taxon>Hexapoda</taxon>
        <taxon>Insecta</taxon>
        <taxon>Pterygota</taxon>
        <taxon>Neoptera</taxon>
        <taxon>Endopterygota</taxon>
        <taxon>Coleoptera</taxon>
        <taxon>Polyphaga</taxon>
        <taxon>Cucujiformia</taxon>
        <taxon>Chrysomeloidea</taxon>
        <taxon>Chrysomelidae</taxon>
        <taxon>Galerucinae</taxon>
        <taxon>Alticini</taxon>
        <taxon>Psylliodes</taxon>
    </lineage>
</organism>
<evidence type="ECO:0000313" key="6">
    <source>
        <dbReference type="EMBL" id="CAH1111040.1"/>
    </source>
</evidence>
<dbReference type="InterPro" id="IPR016024">
    <property type="entry name" value="ARM-type_fold"/>
</dbReference>
<dbReference type="InterPro" id="IPR055408">
    <property type="entry name" value="HEAT_MROH2B-like"/>
</dbReference>
<dbReference type="InterPro" id="IPR055406">
    <property type="entry name" value="HEAT_Maestro"/>
</dbReference>
<dbReference type="OrthoDB" id="1884734at2759"/>
<dbReference type="Gene3D" id="1.25.10.10">
    <property type="entry name" value="Leucine-rich Repeat Variant"/>
    <property type="match status" value="2"/>
</dbReference>
<dbReference type="SUPFAM" id="SSF48371">
    <property type="entry name" value="ARM repeat"/>
    <property type="match status" value="2"/>
</dbReference>
<evidence type="ECO:0000256" key="1">
    <source>
        <dbReference type="ARBA" id="ARBA00022737"/>
    </source>
</evidence>
<dbReference type="InterPro" id="IPR011989">
    <property type="entry name" value="ARM-like"/>
</dbReference>
<reference evidence="6" key="1">
    <citation type="submission" date="2022-01" db="EMBL/GenBank/DDBJ databases">
        <authorList>
            <person name="King R."/>
        </authorList>
    </citation>
    <scope>NUCLEOTIDE SEQUENCE</scope>
</reference>
<accession>A0A9P0D491</accession>
<dbReference type="EMBL" id="OV651817">
    <property type="protein sequence ID" value="CAH1111040.1"/>
    <property type="molecule type" value="Genomic_DNA"/>
</dbReference>
<proteinExistence type="predicted"/>
<protein>
    <recommendedName>
        <fullName evidence="8">Maestro heat-like repeat-containing protein family member 1</fullName>
    </recommendedName>
</protein>
<evidence type="ECO:0008006" key="8">
    <source>
        <dbReference type="Google" id="ProtNLM"/>
    </source>
</evidence>